<keyword evidence="2 4" id="KW-0648">Protein biosynthesis</keyword>
<evidence type="ECO:0000259" key="5">
    <source>
        <dbReference type="Pfam" id="PF04073"/>
    </source>
</evidence>
<evidence type="ECO:0000313" key="7">
    <source>
        <dbReference type="Proteomes" id="UP000656804"/>
    </source>
</evidence>
<evidence type="ECO:0000313" key="6">
    <source>
        <dbReference type="EMBL" id="MBF4160640.1"/>
    </source>
</evidence>
<protein>
    <recommendedName>
        <fullName evidence="4">Cys-tRNA(Pro)/Cys-tRNA(Cys) deacylase</fullName>
        <ecNumber evidence="4">4.2.-.-</ecNumber>
    </recommendedName>
</protein>
<dbReference type="InterPro" id="IPR004369">
    <property type="entry name" value="Prolyl-tRNA_editing_YbaK/EbsC"/>
</dbReference>
<organism evidence="6 7">
    <name type="scientific">Nocardioides acrostichi</name>
    <dbReference type="NCBI Taxonomy" id="2784339"/>
    <lineage>
        <taxon>Bacteria</taxon>
        <taxon>Bacillati</taxon>
        <taxon>Actinomycetota</taxon>
        <taxon>Actinomycetes</taxon>
        <taxon>Propionibacteriales</taxon>
        <taxon>Nocardioidaceae</taxon>
        <taxon>Nocardioides</taxon>
    </lineage>
</organism>
<dbReference type="AlphaFoldDB" id="A0A930Y4W7"/>
<gene>
    <name evidence="6" type="primary">ybaK</name>
    <name evidence="6" type="ORF">ISG29_02995</name>
</gene>
<dbReference type="Gene3D" id="3.90.960.10">
    <property type="entry name" value="YbaK/aminoacyl-tRNA synthetase-associated domain"/>
    <property type="match status" value="1"/>
</dbReference>
<evidence type="ECO:0000256" key="1">
    <source>
        <dbReference type="ARBA" id="ARBA00009798"/>
    </source>
</evidence>
<dbReference type="InterPro" id="IPR036754">
    <property type="entry name" value="YbaK/aa-tRNA-synt-asso_dom_sf"/>
</dbReference>
<dbReference type="EMBL" id="JADIVZ010000001">
    <property type="protein sequence ID" value="MBF4160640.1"/>
    <property type="molecule type" value="Genomic_DNA"/>
</dbReference>
<evidence type="ECO:0000256" key="4">
    <source>
        <dbReference type="PIRNR" id="PIRNR006181"/>
    </source>
</evidence>
<dbReference type="GO" id="GO:0006412">
    <property type="term" value="P:translation"/>
    <property type="evidence" value="ECO:0007669"/>
    <property type="project" value="UniProtKB-KW"/>
</dbReference>
<comment type="caution">
    <text evidence="6">The sequence shown here is derived from an EMBL/GenBank/DDBJ whole genome shotgun (WGS) entry which is preliminary data.</text>
</comment>
<evidence type="ECO:0000256" key="3">
    <source>
        <dbReference type="ARBA" id="ARBA00023239"/>
    </source>
</evidence>
<dbReference type="InterPro" id="IPR007214">
    <property type="entry name" value="YbaK/aa-tRNA-synth-assoc-dom"/>
</dbReference>
<keyword evidence="7" id="KW-1185">Reference proteome</keyword>
<dbReference type="EC" id="4.2.-.-" evidence="4"/>
<keyword evidence="3 4" id="KW-0456">Lyase</keyword>
<dbReference type="NCBIfam" id="TIGR00011">
    <property type="entry name" value="YbaK_EbsC"/>
    <property type="match status" value="1"/>
</dbReference>
<dbReference type="RefSeq" id="WP_194501843.1">
    <property type="nucleotide sequence ID" value="NZ_JADIVZ010000001.1"/>
</dbReference>
<dbReference type="GO" id="GO:0002161">
    <property type="term" value="F:aminoacyl-tRNA deacylase activity"/>
    <property type="evidence" value="ECO:0007669"/>
    <property type="project" value="InterPro"/>
</dbReference>
<proteinExistence type="inferred from homology"/>
<dbReference type="PANTHER" id="PTHR30411">
    <property type="entry name" value="CYTOPLASMIC PROTEIN"/>
    <property type="match status" value="1"/>
</dbReference>
<comment type="similarity">
    <text evidence="1 4">Belongs to the prolyl-tRNA editing family. YbaK/EbsC subfamily.</text>
</comment>
<dbReference type="CDD" id="cd00002">
    <property type="entry name" value="YbaK_deacylase"/>
    <property type="match status" value="1"/>
</dbReference>
<dbReference type="PIRSF" id="PIRSF006181">
    <property type="entry name" value="EbsC_YbaK"/>
    <property type="match status" value="1"/>
</dbReference>
<dbReference type="Proteomes" id="UP000656804">
    <property type="component" value="Unassembled WGS sequence"/>
</dbReference>
<dbReference type="Pfam" id="PF04073">
    <property type="entry name" value="tRNA_edit"/>
    <property type="match status" value="1"/>
</dbReference>
<dbReference type="PANTHER" id="PTHR30411:SF0">
    <property type="entry name" value="CYS-TRNA(PRO)_CYS-TRNA(CYS) DEACYLASE YBAK"/>
    <property type="match status" value="1"/>
</dbReference>
<evidence type="ECO:0000256" key="2">
    <source>
        <dbReference type="ARBA" id="ARBA00022917"/>
    </source>
</evidence>
<accession>A0A930Y4W7</accession>
<reference evidence="6" key="1">
    <citation type="submission" date="2020-11" db="EMBL/GenBank/DDBJ databases">
        <title>Nocardioides sp. CBS4Y-1, whole genome shotgun sequence.</title>
        <authorList>
            <person name="Tuo L."/>
        </authorList>
    </citation>
    <scope>NUCLEOTIDE SEQUENCE</scope>
    <source>
        <strain evidence="6">CBS4Y-1</strain>
    </source>
</reference>
<dbReference type="SUPFAM" id="SSF55826">
    <property type="entry name" value="YbaK/ProRS associated domain"/>
    <property type="match status" value="1"/>
</dbReference>
<feature type="domain" description="YbaK/aminoacyl-tRNA synthetase-associated" evidence="5">
    <location>
        <begin position="39"/>
        <end position="151"/>
    </location>
</feature>
<sequence>MAKKAPAGTPALRVLTTAAVEHVVHPYEHDPRAESYGLEAAQALGVDPARVFKTLFASLDGELVVGIVPVTGHLDLKALARALGGSKAQMAEPADAERATGYVVGGISPLGQKRAHRTAIDQSAAQHETVLVSGGRRGLDVELSPHDLARLTEAVLAPISRT</sequence>
<name>A0A930Y4W7_9ACTN</name>
<dbReference type="GO" id="GO:0016829">
    <property type="term" value="F:lyase activity"/>
    <property type="evidence" value="ECO:0007669"/>
    <property type="project" value="UniProtKB-KW"/>
</dbReference>